<dbReference type="InterPro" id="IPR023298">
    <property type="entry name" value="ATPase_P-typ_TM_dom_sf"/>
</dbReference>
<evidence type="ECO:0000259" key="11">
    <source>
        <dbReference type="SMART" id="SM00831"/>
    </source>
</evidence>
<dbReference type="SUPFAM" id="SSF81665">
    <property type="entry name" value="Calcium ATPase, transmembrane domain M"/>
    <property type="match status" value="1"/>
</dbReference>
<sequence>MADQGRSEEHASIAFHAESVEAVVDRFNSDTERGLSAEETRRRLEHYGVNELPEDKRAGLLRIFLHQFTDPLIYILFIAAIVSLTIGSVANAVFIGAVLLINALVGCFQEYQAESSAQALQDVVRLRPHVLRDGQREEIDATDLVPGDIVILGAGDAIPADLRLIDSTRLQVDESLLTGESTPVEKDAMADLDEETPLAERSTLLHSGSAVMSGHATGIVIRTGKDTEIGQIAESLARKESGTPPLVHKLKRLTNWIAIFTLTAVAGVALIQYLKGAGFTDIFTLAVALAVSAIPAGLPIAITVALSVASTRMAKRNVIVRRLAAVEGLGSCTVIASDKTGTLTANKLAVQRIWLAPDRRVEIGGEAQDLQGEVTADGEAPDDTLRDKLRAFATVGALANEGSLEVENGEIRNVDGDSTDLAFLILAEKLDIDRARLADDYPERERLPFEPSKFFGAVFNETHGELKAHAKGAPETIMDMCSLDDETRRAIEQQQKEWAGEGYRMLAVAEGTVASADEDHLRGLEFLGLAALMDPVREEVPGAIERCHGAGVGVRMITGDHPDTAYAIGRSLHLADEPEQVLTGSALSEAGSDADERIGRARVFARTEPLQKTEIVESLQRAEHFVAVTGDGVNDAPALNRANIGIAMGESGTDVARSASDLILTDDNFASLVPGIEWGRTAYDNVRKVVWLLLATGAAEVLLFFLALGFGLPIPLTAIQLLWLNMVTNGIQDVALGLEKTEPGVLERPPRAPDEPIFNRRMIENVLVAGCYIGLVAFGVYFYLHSVMGMGETQARNLTLLLMVLFENVHLLSCRSEYRSFFRIPVRSNPLLLVSILAAHGIHIAAMYTPGLSDVLGVAPVSLQTWASLLGIAVTLLAVDECAKWLRASVAGTGVSRASTG</sequence>
<comment type="subcellular location">
    <subcellularLocation>
        <location evidence="1">Cell membrane</location>
        <topology evidence="1">Multi-pass membrane protein</topology>
    </subcellularLocation>
</comment>
<evidence type="ECO:0000256" key="8">
    <source>
        <dbReference type="ARBA" id="ARBA00022989"/>
    </source>
</evidence>
<keyword evidence="3" id="KW-1003">Cell membrane</keyword>
<dbReference type="InterPro" id="IPR023299">
    <property type="entry name" value="ATPase_P-typ_cyto_dom_N"/>
</dbReference>
<dbReference type="Gene3D" id="3.40.1110.10">
    <property type="entry name" value="Calcium-transporting ATPase, cytoplasmic domain N"/>
    <property type="match status" value="1"/>
</dbReference>
<keyword evidence="7" id="KW-1278">Translocase</keyword>
<comment type="similarity">
    <text evidence="2">Belongs to the cation transport ATPase (P-type) (TC 3.A.3) family. Type IIA subfamily.</text>
</comment>
<dbReference type="SMART" id="SM00831">
    <property type="entry name" value="Cation_ATPase_N"/>
    <property type="match status" value="1"/>
</dbReference>
<dbReference type="PRINTS" id="PR00120">
    <property type="entry name" value="HATPASE"/>
</dbReference>
<evidence type="ECO:0000256" key="3">
    <source>
        <dbReference type="ARBA" id="ARBA00022475"/>
    </source>
</evidence>
<dbReference type="SUPFAM" id="SSF81660">
    <property type="entry name" value="Metal cation-transporting ATPase, ATP-binding domain N"/>
    <property type="match status" value="1"/>
</dbReference>
<keyword evidence="8 10" id="KW-1133">Transmembrane helix</keyword>
<protein>
    <submittedName>
        <fullName evidence="12">Cation-translocating P-type ATPase</fullName>
    </submittedName>
</protein>
<dbReference type="Pfam" id="PF00122">
    <property type="entry name" value="E1-E2_ATPase"/>
    <property type="match status" value="1"/>
</dbReference>
<dbReference type="Gene3D" id="2.70.150.10">
    <property type="entry name" value="Calcium-transporting ATPase, cytoplasmic transduction domain A"/>
    <property type="match status" value="1"/>
</dbReference>
<dbReference type="Pfam" id="PF00689">
    <property type="entry name" value="Cation_ATPase_C"/>
    <property type="match status" value="1"/>
</dbReference>
<dbReference type="PANTHER" id="PTHR43294:SF21">
    <property type="entry name" value="CATION TRANSPORTING ATPASE"/>
    <property type="match status" value="1"/>
</dbReference>
<feature type="domain" description="Cation-transporting P-type ATPase N-terminal" evidence="11">
    <location>
        <begin position="14"/>
        <end position="88"/>
    </location>
</feature>
<dbReference type="PANTHER" id="PTHR43294">
    <property type="entry name" value="SODIUM/POTASSIUM-TRANSPORTING ATPASE SUBUNIT ALPHA"/>
    <property type="match status" value="1"/>
</dbReference>
<dbReference type="EMBL" id="JBHRUG010000027">
    <property type="protein sequence ID" value="MFC3284597.1"/>
    <property type="molecule type" value="Genomic_DNA"/>
</dbReference>
<name>A0ABV7LPZ7_9GAMM</name>
<dbReference type="Gene3D" id="3.40.50.1000">
    <property type="entry name" value="HAD superfamily/HAD-like"/>
    <property type="match status" value="1"/>
</dbReference>
<dbReference type="InterPro" id="IPR059000">
    <property type="entry name" value="ATPase_P-type_domA"/>
</dbReference>
<evidence type="ECO:0000256" key="5">
    <source>
        <dbReference type="ARBA" id="ARBA00022741"/>
    </source>
</evidence>
<evidence type="ECO:0000256" key="10">
    <source>
        <dbReference type="SAM" id="Phobius"/>
    </source>
</evidence>
<dbReference type="PROSITE" id="PS00154">
    <property type="entry name" value="ATPASE_E1_E2"/>
    <property type="match status" value="1"/>
</dbReference>
<feature type="transmembrane region" description="Helical" evidence="10">
    <location>
        <begin position="766"/>
        <end position="786"/>
    </location>
</feature>
<dbReference type="NCBIfam" id="TIGR01494">
    <property type="entry name" value="ATPase_P-type"/>
    <property type="match status" value="2"/>
</dbReference>
<keyword evidence="4 10" id="KW-0812">Transmembrane</keyword>
<keyword evidence="6" id="KW-0067">ATP-binding</keyword>
<feature type="transmembrane region" description="Helical" evidence="10">
    <location>
        <begin position="286"/>
        <end position="309"/>
    </location>
</feature>
<gene>
    <name evidence="12" type="ORF">ACFOEV_13380</name>
</gene>
<dbReference type="Proteomes" id="UP001595579">
    <property type="component" value="Unassembled WGS sequence"/>
</dbReference>
<dbReference type="Pfam" id="PF00690">
    <property type="entry name" value="Cation_ATPase_N"/>
    <property type="match status" value="1"/>
</dbReference>
<dbReference type="SUPFAM" id="SSF56784">
    <property type="entry name" value="HAD-like"/>
    <property type="match status" value="1"/>
</dbReference>
<evidence type="ECO:0000256" key="6">
    <source>
        <dbReference type="ARBA" id="ARBA00022840"/>
    </source>
</evidence>
<dbReference type="RefSeq" id="WP_386774733.1">
    <property type="nucleotide sequence ID" value="NZ_JBHRUG010000027.1"/>
</dbReference>
<evidence type="ECO:0000256" key="4">
    <source>
        <dbReference type="ARBA" id="ARBA00022692"/>
    </source>
</evidence>
<dbReference type="SFLD" id="SFLDS00003">
    <property type="entry name" value="Haloacid_Dehalogenase"/>
    <property type="match status" value="1"/>
</dbReference>
<reference evidence="13" key="1">
    <citation type="journal article" date="2019" name="Int. J. Syst. Evol. Microbiol.">
        <title>The Global Catalogue of Microorganisms (GCM) 10K type strain sequencing project: providing services to taxonomists for standard genome sequencing and annotation.</title>
        <authorList>
            <consortium name="The Broad Institute Genomics Platform"/>
            <consortium name="The Broad Institute Genome Sequencing Center for Infectious Disease"/>
            <person name="Wu L."/>
            <person name="Ma J."/>
        </authorList>
    </citation>
    <scope>NUCLEOTIDE SEQUENCE [LARGE SCALE GENOMIC DNA]</scope>
    <source>
        <strain evidence="13">CECT 7698</strain>
    </source>
</reference>
<keyword evidence="9 10" id="KW-0472">Membrane</keyword>
<feature type="transmembrane region" description="Helical" evidence="10">
    <location>
        <begin position="689"/>
        <end position="712"/>
    </location>
</feature>
<evidence type="ECO:0000313" key="13">
    <source>
        <dbReference type="Proteomes" id="UP001595579"/>
    </source>
</evidence>
<comment type="caution">
    <text evidence="12">The sequence shown here is derived from an EMBL/GenBank/DDBJ whole genome shotgun (WGS) entry which is preliminary data.</text>
</comment>
<dbReference type="InterPro" id="IPR050510">
    <property type="entry name" value="Cation_transp_ATPase_P-type"/>
</dbReference>
<dbReference type="InterPro" id="IPR001757">
    <property type="entry name" value="P_typ_ATPase"/>
</dbReference>
<dbReference type="SUPFAM" id="SSF81653">
    <property type="entry name" value="Calcium ATPase, transduction domain A"/>
    <property type="match status" value="1"/>
</dbReference>
<evidence type="ECO:0000256" key="9">
    <source>
        <dbReference type="ARBA" id="ARBA00023136"/>
    </source>
</evidence>
<dbReference type="InterPro" id="IPR018303">
    <property type="entry name" value="ATPase_P-typ_P_site"/>
</dbReference>
<accession>A0ABV7LPZ7</accession>
<keyword evidence="13" id="KW-1185">Reference proteome</keyword>
<evidence type="ECO:0000256" key="7">
    <source>
        <dbReference type="ARBA" id="ARBA00022967"/>
    </source>
</evidence>
<dbReference type="Gene3D" id="1.20.1110.10">
    <property type="entry name" value="Calcium-transporting ATPase, transmembrane domain"/>
    <property type="match status" value="1"/>
</dbReference>
<dbReference type="InterPro" id="IPR006068">
    <property type="entry name" value="ATPase_P-typ_cation-transptr_C"/>
</dbReference>
<feature type="transmembrane region" description="Helical" evidence="10">
    <location>
        <begin position="830"/>
        <end position="849"/>
    </location>
</feature>
<evidence type="ECO:0000256" key="1">
    <source>
        <dbReference type="ARBA" id="ARBA00004651"/>
    </source>
</evidence>
<dbReference type="Pfam" id="PF13246">
    <property type="entry name" value="Cation_ATPase"/>
    <property type="match status" value="1"/>
</dbReference>
<evidence type="ECO:0000313" key="12">
    <source>
        <dbReference type="EMBL" id="MFC3284597.1"/>
    </source>
</evidence>
<feature type="transmembrane region" description="Helical" evidence="10">
    <location>
        <begin position="861"/>
        <end position="879"/>
    </location>
</feature>
<dbReference type="InterPro" id="IPR023214">
    <property type="entry name" value="HAD_sf"/>
</dbReference>
<feature type="transmembrane region" description="Helical" evidence="10">
    <location>
        <begin position="72"/>
        <end position="105"/>
    </location>
</feature>
<organism evidence="12 13">
    <name type="scientific">Litchfieldella rifensis</name>
    <dbReference type="NCBI Taxonomy" id="762643"/>
    <lineage>
        <taxon>Bacteria</taxon>
        <taxon>Pseudomonadati</taxon>
        <taxon>Pseudomonadota</taxon>
        <taxon>Gammaproteobacteria</taxon>
        <taxon>Oceanospirillales</taxon>
        <taxon>Halomonadaceae</taxon>
        <taxon>Litchfieldella</taxon>
    </lineage>
</organism>
<dbReference type="InterPro" id="IPR044492">
    <property type="entry name" value="P_typ_ATPase_HD_dom"/>
</dbReference>
<dbReference type="SFLD" id="SFLDF00027">
    <property type="entry name" value="p-type_atpase"/>
    <property type="match status" value="1"/>
</dbReference>
<dbReference type="InterPro" id="IPR004014">
    <property type="entry name" value="ATPase_P-typ_cation-transptr_N"/>
</dbReference>
<keyword evidence="5" id="KW-0547">Nucleotide-binding</keyword>
<dbReference type="InterPro" id="IPR036412">
    <property type="entry name" value="HAD-like_sf"/>
</dbReference>
<dbReference type="PRINTS" id="PR00119">
    <property type="entry name" value="CATATPASE"/>
</dbReference>
<dbReference type="InterPro" id="IPR008250">
    <property type="entry name" value="ATPase_P-typ_transduc_dom_A_sf"/>
</dbReference>
<dbReference type="SFLD" id="SFLDG00002">
    <property type="entry name" value="C1.7:_P-type_atpase_like"/>
    <property type="match status" value="1"/>
</dbReference>
<feature type="transmembrane region" description="Helical" evidence="10">
    <location>
        <begin position="253"/>
        <end position="274"/>
    </location>
</feature>
<evidence type="ECO:0000256" key="2">
    <source>
        <dbReference type="ARBA" id="ARBA00005675"/>
    </source>
</evidence>
<proteinExistence type="inferred from homology"/>